<evidence type="ECO:0000256" key="2">
    <source>
        <dbReference type="ARBA" id="ARBA00034247"/>
    </source>
</evidence>
<keyword evidence="3" id="KW-0802">TPR repeat</keyword>
<reference evidence="7 8" key="1">
    <citation type="submission" date="2020-03" db="EMBL/GenBank/DDBJ databases">
        <title>Genome sequence of strain Massilia sp. TW-1.</title>
        <authorList>
            <person name="Chaudhary D.K."/>
        </authorList>
    </citation>
    <scope>NUCLEOTIDE SEQUENCE [LARGE SCALE GENOMIC DNA]</scope>
    <source>
        <strain evidence="7 8">TW-1</strain>
    </source>
</reference>
<dbReference type="SUPFAM" id="SSF55073">
    <property type="entry name" value="Nucleotide cyclase"/>
    <property type="match status" value="1"/>
</dbReference>
<dbReference type="EMBL" id="JAAQOM010000021">
    <property type="protein sequence ID" value="NIA57255.1"/>
    <property type="molecule type" value="Genomic_DNA"/>
</dbReference>
<evidence type="ECO:0000256" key="3">
    <source>
        <dbReference type="PROSITE-ProRule" id="PRU00339"/>
    </source>
</evidence>
<feature type="chain" id="PRO_5046325001" description="diguanylate cyclase" evidence="5">
    <location>
        <begin position="29"/>
        <end position="667"/>
    </location>
</feature>
<comment type="catalytic activity">
    <reaction evidence="2">
        <text>2 GTP = 3',3'-c-di-GMP + 2 diphosphate</text>
        <dbReference type="Rhea" id="RHEA:24898"/>
        <dbReference type="ChEBI" id="CHEBI:33019"/>
        <dbReference type="ChEBI" id="CHEBI:37565"/>
        <dbReference type="ChEBI" id="CHEBI:58805"/>
        <dbReference type="EC" id="2.7.7.65"/>
    </reaction>
</comment>
<dbReference type="SUPFAM" id="SSF48452">
    <property type="entry name" value="TPR-like"/>
    <property type="match status" value="2"/>
</dbReference>
<protein>
    <recommendedName>
        <fullName evidence="1">diguanylate cyclase</fullName>
        <ecNumber evidence="1">2.7.7.65</ecNumber>
    </recommendedName>
</protein>
<dbReference type="RefSeq" id="WP_166863676.1">
    <property type="nucleotide sequence ID" value="NZ_JAAQOM010000021.1"/>
</dbReference>
<dbReference type="Proteomes" id="UP000716322">
    <property type="component" value="Unassembled WGS sequence"/>
</dbReference>
<accession>A0ABX0PJN1</accession>
<dbReference type="InterPro" id="IPR043128">
    <property type="entry name" value="Rev_trsase/Diguanyl_cyclase"/>
</dbReference>
<dbReference type="Gene3D" id="1.25.40.10">
    <property type="entry name" value="Tetratricopeptide repeat domain"/>
    <property type="match status" value="2"/>
</dbReference>
<evidence type="ECO:0000313" key="8">
    <source>
        <dbReference type="Proteomes" id="UP000716322"/>
    </source>
</evidence>
<evidence type="ECO:0000259" key="6">
    <source>
        <dbReference type="PROSITE" id="PS50887"/>
    </source>
</evidence>
<dbReference type="CDD" id="cd01949">
    <property type="entry name" value="GGDEF"/>
    <property type="match status" value="1"/>
</dbReference>
<dbReference type="PANTHER" id="PTHR45138">
    <property type="entry name" value="REGULATORY COMPONENTS OF SENSORY TRANSDUCTION SYSTEM"/>
    <property type="match status" value="1"/>
</dbReference>
<evidence type="ECO:0000256" key="1">
    <source>
        <dbReference type="ARBA" id="ARBA00012528"/>
    </source>
</evidence>
<proteinExistence type="predicted"/>
<dbReference type="InterPro" id="IPR050469">
    <property type="entry name" value="Diguanylate_Cyclase"/>
</dbReference>
<keyword evidence="4" id="KW-0812">Transmembrane</keyword>
<dbReference type="Pfam" id="PF00990">
    <property type="entry name" value="GGDEF"/>
    <property type="match status" value="1"/>
</dbReference>
<feature type="domain" description="GGDEF" evidence="6">
    <location>
        <begin position="493"/>
        <end position="628"/>
    </location>
</feature>
<comment type="caution">
    <text evidence="7">The sequence shown here is derived from an EMBL/GenBank/DDBJ whole genome shotgun (WGS) entry which is preliminary data.</text>
</comment>
<dbReference type="InterPro" id="IPR029787">
    <property type="entry name" value="Nucleotide_cyclase"/>
</dbReference>
<feature type="signal peptide" evidence="5">
    <location>
        <begin position="1"/>
        <end position="28"/>
    </location>
</feature>
<feature type="transmembrane region" description="Helical" evidence="4">
    <location>
        <begin position="425"/>
        <end position="447"/>
    </location>
</feature>
<keyword evidence="4" id="KW-0472">Membrane</keyword>
<sequence>MIPFLRIRSAACAALVAFAVAAPDMVAAAPSKLPALERLVRAADDGALPALLAAQRTFQDGPYADRMAYLKLLRRAYQDRGNAADAARVCDHIVDLAREQGDALNIALGRLGTYDRKLGPERTAALAALNALDVQYANLHESEFMAALQQAYGDVYLNLGQLDFALSHYLKALDLARQHPELLAPTVNGLRVSIARVYVHKNAPEKSLAMLALIDETGGKLGPWLVVRKFVNEGIAYRIRGDMVRARAAQQKAQVVAHAHGLLEQEAKALSNIADTWLATGNYVEAERAARAALPVAERSGNPGVPLFARVNLGFALIGQGQVAAGRKHVDAVLAEQRALNLLPDLGRVLADKSEMLEKVGLIRPALQALQEERKVVATIEAAEREDMLKVLQDQFDAQRRAIQIEYLRRENALKDEEIRKRRRWQLFASASAGMALLLCGFVWRLYRRSESTSARLSDMNEELAYHSTHDALTGLLNRRSFRDAQAARGGGAGCCFILLDIDHFKSINDRLGHAAGDDVLVEVARRLRACADGHGQALRWGGEEFLVHVDGGEPAAHAALVRALLDAVAGAPVALADGQALDVTITAGALSVPAGAPLDWQHALVLVDEALYRGKRDGRRCAWFGEWDGSGTVAREVRIAAVGAARVADRHAGGVKIGSADGVCAA</sequence>
<dbReference type="InterPro" id="IPR019734">
    <property type="entry name" value="TPR_rpt"/>
</dbReference>
<evidence type="ECO:0000256" key="4">
    <source>
        <dbReference type="SAM" id="Phobius"/>
    </source>
</evidence>
<dbReference type="PROSITE" id="PS50887">
    <property type="entry name" value="GGDEF"/>
    <property type="match status" value="1"/>
</dbReference>
<keyword evidence="4" id="KW-1133">Transmembrane helix</keyword>
<dbReference type="NCBIfam" id="TIGR00254">
    <property type="entry name" value="GGDEF"/>
    <property type="match status" value="1"/>
</dbReference>
<dbReference type="PROSITE" id="PS50005">
    <property type="entry name" value="TPR"/>
    <property type="match status" value="1"/>
</dbReference>
<evidence type="ECO:0000256" key="5">
    <source>
        <dbReference type="SAM" id="SignalP"/>
    </source>
</evidence>
<keyword evidence="5" id="KW-0732">Signal</keyword>
<gene>
    <name evidence="7" type="ORF">HAV22_26895</name>
</gene>
<dbReference type="SMART" id="SM00267">
    <property type="entry name" value="GGDEF"/>
    <property type="match status" value="1"/>
</dbReference>
<dbReference type="InterPro" id="IPR000160">
    <property type="entry name" value="GGDEF_dom"/>
</dbReference>
<organism evidence="7 8">
    <name type="scientific">Telluria antibiotica</name>
    <dbReference type="NCBI Taxonomy" id="2717319"/>
    <lineage>
        <taxon>Bacteria</taxon>
        <taxon>Pseudomonadati</taxon>
        <taxon>Pseudomonadota</taxon>
        <taxon>Betaproteobacteria</taxon>
        <taxon>Burkholderiales</taxon>
        <taxon>Oxalobacteraceae</taxon>
        <taxon>Telluria group</taxon>
        <taxon>Telluria</taxon>
    </lineage>
</organism>
<dbReference type="EC" id="2.7.7.65" evidence="1"/>
<evidence type="ECO:0000313" key="7">
    <source>
        <dbReference type="EMBL" id="NIA57255.1"/>
    </source>
</evidence>
<name>A0ABX0PJN1_9BURK</name>
<dbReference type="SMART" id="SM00028">
    <property type="entry name" value="TPR"/>
    <property type="match status" value="3"/>
</dbReference>
<keyword evidence="8" id="KW-1185">Reference proteome</keyword>
<dbReference type="PANTHER" id="PTHR45138:SF9">
    <property type="entry name" value="DIGUANYLATE CYCLASE DGCM-RELATED"/>
    <property type="match status" value="1"/>
</dbReference>
<dbReference type="InterPro" id="IPR011990">
    <property type="entry name" value="TPR-like_helical_dom_sf"/>
</dbReference>
<dbReference type="Gene3D" id="3.30.70.270">
    <property type="match status" value="1"/>
</dbReference>
<feature type="repeat" description="TPR" evidence="3">
    <location>
        <begin position="146"/>
        <end position="179"/>
    </location>
</feature>